<dbReference type="EMBL" id="FOUB01000001">
    <property type="protein sequence ID" value="SFL56492.1"/>
    <property type="molecule type" value="Genomic_DNA"/>
</dbReference>
<evidence type="ECO:0000256" key="6">
    <source>
        <dbReference type="ARBA" id="ARBA00022679"/>
    </source>
</evidence>
<evidence type="ECO:0000256" key="9">
    <source>
        <dbReference type="ARBA" id="ARBA00031501"/>
    </source>
</evidence>
<dbReference type="NCBIfam" id="TIGR02401">
    <property type="entry name" value="trehalose_TreY"/>
    <property type="match status" value="1"/>
</dbReference>
<dbReference type="PANTHER" id="PTHR32438">
    <property type="entry name" value="4-ALPHA-GLUCANOTRANSFERASE DPE1, CHLOROPLASTIC/AMYLOPLASTIC"/>
    <property type="match status" value="1"/>
</dbReference>
<dbReference type="GO" id="GO:0005975">
    <property type="term" value="P:carbohydrate metabolic process"/>
    <property type="evidence" value="ECO:0007669"/>
    <property type="project" value="InterPro"/>
</dbReference>
<keyword evidence="13" id="KW-1185">Reference proteome</keyword>
<evidence type="ECO:0000256" key="5">
    <source>
        <dbReference type="ARBA" id="ARBA00022676"/>
    </source>
</evidence>
<evidence type="ECO:0000256" key="4">
    <source>
        <dbReference type="ARBA" id="ARBA00020295"/>
    </source>
</evidence>
<comment type="catalytic activity">
    <reaction evidence="1 10">
        <text>Transfers a segment of a (1-&gt;4)-alpha-D-glucan to a new position in an acceptor, which may be glucose or a (1-&gt;4)-alpha-D-glucan.</text>
        <dbReference type="EC" id="2.4.1.25"/>
    </reaction>
</comment>
<dbReference type="RefSeq" id="WP_074902498.1">
    <property type="nucleotide sequence ID" value="NZ_FOUB01000001.1"/>
</dbReference>
<dbReference type="Proteomes" id="UP000183287">
    <property type="component" value="Unassembled WGS sequence"/>
</dbReference>
<evidence type="ECO:0000256" key="3">
    <source>
        <dbReference type="ARBA" id="ARBA00012560"/>
    </source>
</evidence>
<dbReference type="InterPro" id="IPR012767">
    <property type="entry name" value="Trehalose_TreY"/>
</dbReference>
<dbReference type="NCBIfam" id="NF011077">
    <property type="entry name" value="PRK14507.1"/>
    <property type="match status" value="1"/>
</dbReference>
<evidence type="ECO:0000313" key="13">
    <source>
        <dbReference type="Proteomes" id="UP000183287"/>
    </source>
</evidence>
<evidence type="ECO:0000313" key="12">
    <source>
        <dbReference type="EMBL" id="SFL56492.1"/>
    </source>
</evidence>
<dbReference type="Pfam" id="PF21226">
    <property type="entry name" value="MalQ_N"/>
    <property type="match status" value="1"/>
</dbReference>
<dbReference type="InterPro" id="IPR017853">
    <property type="entry name" value="GH"/>
</dbReference>
<dbReference type="SUPFAM" id="SSF51445">
    <property type="entry name" value="(Trans)glycosidases"/>
    <property type="match status" value="2"/>
</dbReference>
<dbReference type="OrthoDB" id="9761577at2"/>
<keyword evidence="6 10" id="KW-0808">Transferase</keyword>
<dbReference type="NCBIfam" id="TIGR00217">
    <property type="entry name" value="malQ"/>
    <property type="match status" value="1"/>
</dbReference>
<evidence type="ECO:0000256" key="2">
    <source>
        <dbReference type="ARBA" id="ARBA00005684"/>
    </source>
</evidence>
<dbReference type="CDD" id="cd11336">
    <property type="entry name" value="AmyAc_MTSase"/>
    <property type="match status" value="1"/>
</dbReference>
<protein>
    <recommendedName>
        <fullName evidence="4 10">4-alpha-glucanotransferase</fullName>
        <ecNumber evidence="3 10">2.4.1.25</ecNumber>
    </recommendedName>
    <alternativeName>
        <fullName evidence="8 10">Amylomaltase</fullName>
    </alternativeName>
    <alternativeName>
        <fullName evidence="9 10">Disproportionating enzyme</fullName>
    </alternativeName>
</protein>
<dbReference type="Gene3D" id="3.20.20.80">
    <property type="entry name" value="Glycosidases"/>
    <property type="match status" value="5"/>
</dbReference>
<keyword evidence="5 10" id="KW-0328">Glycosyltransferase</keyword>
<evidence type="ECO:0000256" key="7">
    <source>
        <dbReference type="ARBA" id="ARBA00023277"/>
    </source>
</evidence>
<comment type="similarity">
    <text evidence="2 10">Belongs to the disproportionating enzyme family.</text>
</comment>
<evidence type="ECO:0000256" key="8">
    <source>
        <dbReference type="ARBA" id="ARBA00031423"/>
    </source>
</evidence>
<proteinExistence type="inferred from homology"/>
<dbReference type="InterPro" id="IPR003385">
    <property type="entry name" value="Glyco_hydro_77"/>
</dbReference>
<dbReference type="InterPro" id="IPR006047">
    <property type="entry name" value="GH13_cat_dom"/>
</dbReference>
<dbReference type="EC" id="2.4.1.25" evidence="3 10"/>
<organism evidence="12 13">
    <name type="scientific">Nitrosomonas communis</name>
    <dbReference type="NCBI Taxonomy" id="44574"/>
    <lineage>
        <taxon>Bacteria</taxon>
        <taxon>Pseudomonadati</taxon>
        <taxon>Pseudomonadota</taxon>
        <taxon>Betaproteobacteria</taxon>
        <taxon>Nitrosomonadales</taxon>
        <taxon>Nitrosomonadaceae</taxon>
        <taxon>Nitrosomonas</taxon>
    </lineage>
</organism>
<dbReference type="Pfam" id="PF02446">
    <property type="entry name" value="Glyco_hydro_77"/>
    <property type="match status" value="1"/>
</dbReference>
<dbReference type="Pfam" id="PF00128">
    <property type="entry name" value="Alpha-amylase"/>
    <property type="match status" value="1"/>
</dbReference>
<dbReference type="GO" id="GO:0004134">
    <property type="term" value="F:4-alpha-glucanotransferase activity"/>
    <property type="evidence" value="ECO:0007669"/>
    <property type="project" value="UniProtKB-EC"/>
</dbReference>
<dbReference type="InterPro" id="IPR048458">
    <property type="entry name" value="MalQ_N"/>
</dbReference>
<gene>
    <name evidence="12" type="ORF">SAMN05421863_100116</name>
</gene>
<sequence length="1712" mass="195647">MDELEKESELLAHLSELAGILPAYTDNWQKRHITSPATQRMLLTAMGFDVSTPEKIIAAIEERELRPWRRALEPVSVVRDQPPWVRLVVQDTCAGVEWGWRLEREDGRNQQGQFRPQALAKIETKNIEGIAHTAWRLVLPEHLPPGYHRLRLLCAEKQLGEQLLIVPPATCYQPEAVANSGRIWGPAVQLYTVRSERNWGMGDFTDLRLLLEQWAAQGADVIGINPLHALFPHNPEHASPYSPSSRLFLNILYLDVEAIVDFHECDAARAILRTPEFQIRLEGLRASDIVDYTGVAALKLPMLEMLYHYFCEQHLAKGSERATAFRAFQAREGDRLYRHTLFEALQEYFHNQDPTIWGWPVWPEPYRHAESAEVREFESQNRERIEFFTYLQWQADLQLGAVGWRSLELELGVGLYLDLAISVDNGGAEAWSNQALYAIGVGVGAPPELHNQLGQNWGLPPFVPDRLREAAYAPFIATLRHNMRHAGALRLDHVMGLMRQYWVPAGVPPTEGAYVRYPFADLLGILALESQRNQCLVVGEDLGTVPEEVRTALSPMNVLSYRLLLLEKEADGNFVAPMNYPAQALAAVSTHDLPTLPGFWQGRDIIQRTQLQLFSSDEARRSQVIARAQERAYLLLMLEEAGLLPEDATVNSLSLSIATPEFIQAVYTYLAQSPARIMMIQLEDILEVLDQINIPSTTTQHPNWRRKLPLQLEAWGADRRVLALAAAMRQERPHIRSAPMPKRRLRIPLATYRLQLNRNFTFSQAAQLVPYLAMLGISHVYCSPYLKARPGSSHGYDIVDHNALNPEIGTKEEFEAFCAALHTHGMGQILDLVPNHMGIMGSDNQWWLDVLESGPASFYAPFFDIDWQPLKEELRGKVLLPILGRSYGDTLESGEIKLSFDEECGSFSVWYYQHRLPIAPREYPRLLRHRLSLLEAQLRPDSPDLQEIASLITAFDNLPSQEVTTSDKILERHRDQELFKRRLAALVSVSTPIKQMVLDTVNDYNGNLGDFESFTLLHGLLEAQPWRIANWRVASDEINYRRFFDINDLAGLRMEDSYVFDATHQLALELIAEGKVDGLRIDHPDGLYDPLQYFQRLQDHVAVRSLPMEGEKAIYIVVEKILADHESLREDWAIHGTTGYDFCNLVNRLFIDLRAKTMLERAYRLFTHTWPNFEELVYRSKHKIMTHAMASELNVMAGQLSRICELRPHTRDFTTNSLRNALAEVIARLPVYRTYVRDGQATMLDRRYVEWAVAQAKKFTQVLDTSIFDFLSSVLLLDAATDKDPSYVAAITAFAMKFQQLSSPVMAKGYEDTAFYLYHRLISLNEVGGDPRIFGFSVKAFHAENAKRLERWPYSMLTTSTHDNKRSEDVRARINVLSEIPSQWLEQVRRWQHLNKSKKLLVDREEIPSANDEYLLYQTLVGIWPFGELTEAEHETLLARIEAYMLKAVREAKQHTSWINPNIPYEEGLLAFIRKVMDLSKKNTFLADFLPFQQRVTYWGMFNSLSQTLLKLTSPGVPDIYQGNELWDFSLVDPDNRRPVDYVQRQHLLKELEETYMTVPQDALAKQVRKLLDHMSDGRAKLFLTWRLLHSRKQWPHVFQNGAYVPLTTAGSRKDHLCAFARHADDIMLIVVAPRWFSRLMPTASEQVPLSNTMWSATTIEVPILTAGAQGVNVLTGEIVTVAQTNDLPELFASALFTSFPVALLQFRPPED</sequence>
<reference evidence="13" key="1">
    <citation type="submission" date="2016-10" db="EMBL/GenBank/DDBJ databases">
        <authorList>
            <person name="Varghese N."/>
            <person name="Submissions S."/>
        </authorList>
    </citation>
    <scope>NUCLEOTIDE SEQUENCE [LARGE SCALE GENOMIC DNA]</scope>
    <source>
        <strain evidence="13">Nm44</strain>
    </source>
</reference>
<accession>A0A1I4IQ58</accession>
<feature type="domain" description="Glycosyl hydrolase family 13 catalytic" evidence="11">
    <location>
        <begin position="749"/>
        <end position="1228"/>
    </location>
</feature>
<evidence type="ECO:0000256" key="10">
    <source>
        <dbReference type="RuleBase" id="RU361207"/>
    </source>
</evidence>
<keyword evidence="7 10" id="KW-0119">Carbohydrate metabolism</keyword>
<name>A0A1I4IQ58_9PROT</name>
<evidence type="ECO:0000256" key="1">
    <source>
        <dbReference type="ARBA" id="ARBA00000439"/>
    </source>
</evidence>
<dbReference type="SMART" id="SM00642">
    <property type="entry name" value="Aamy"/>
    <property type="match status" value="1"/>
</dbReference>
<evidence type="ECO:0000259" key="11">
    <source>
        <dbReference type="SMART" id="SM00642"/>
    </source>
</evidence>
<dbReference type="STRING" id="44574.AAW31_08945"/>
<dbReference type="PANTHER" id="PTHR32438:SF5">
    <property type="entry name" value="4-ALPHA-GLUCANOTRANSFERASE DPE1, CHLOROPLASTIC_AMYLOPLASTIC"/>
    <property type="match status" value="1"/>
</dbReference>